<dbReference type="Pfam" id="PF05380">
    <property type="entry name" value="Peptidase_A17"/>
    <property type="match status" value="1"/>
</dbReference>
<keyword evidence="3" id="KW-1185">Reference proteome</keyword>
<dbReference type="InterPro" id="IPR008042">
    <property type="entry name" value="Retrotrans_Pao"/>
</dbReference>
<evidence type="ECO:0000259" key="2">
    <source>
        <dbReference type="Pfam" id="PF18701"/>
    </source>
</evidence>
<dbReference type="InterPro" id="IPR040676">
    <property type="entry name" value="DUF5641"/>
</dbReference>
<protein>
    <submittedName>
        <fullName evidence="4">Uncharacterized protein LOC105233200</fullName>
    </submittedName>
</protein>
<reference evidence="4" key="1">
    <citation type="submission" date="2025-08" db="UniProtKB">
        <authorList>
            <consortium name="RefSeq"/>
        </authorList>
    </citation>
    <scope>IDENTIFICATION</scope>
    <source>
        <tissue evidence="4">Adult</tissue>
    </source>
</reference>
<sequence length="1651" mass="185893">MSLEHCKRKRANIKRNISRIKSIVEGSKDFDEKPSHAELQCRLGILESYFKQALSVQADIEDLDPSDTGRADLEDSYVTTKLCIQAQLGDEGNITINYPETTVPTPVSTPSFLPRLSLPTFSGNYAEYKNFIASFTQLVARESRLSNIERFNYLLSCLKGSALETVRAFQVTSENYPKALDRLRERFDNPTLIFLEGIASLFTLQTADKSNYQQLRSLIDKASAIFSSLESLGTSSNIAQAMLIYIVIGKCDQQTRNKWNESLDYKSLPTWLQCTQVLERHCQFLHSSDSSLHHKFESTKPIRITTRGQNSSFAITKPSCVLCSSDKHKIIGCSQFKDMNTNQRYDAAKKYDLCINCLSNGHRVAQCASKHRCRSCNKTHHTLLHHDNATLPTLASPTSLPVSQSFQPSSSYSTKPHTYNQLAATHSHMETSDHGQIILATALVQVKDSMGTYRLGRALLDSCSQVNFMTDEFAQRLHLRREKYHIGIRSIGDSVTNLKARTTTTIKSRTSAFQLSLQFGITPHIAYQPDAEIDTVNWNLPANTTLADETFFKPRRIDLLLGTEAFFEALAVGQIKLGQNLPTLQKTLFGWVVSGRYQSKHYTPSKSCLLFREESIDANMQRLWELETVDWKPNPISPDHRNCERHFIATTHQDTTGRIIVRLPFKDNPAALGASFDIARRRFLAIERRLSHSPDTYSQYVSFMEEYERLGHMSVVKAPKLDEPHYYIPHHCVLKPTSASTKLRVVFDASCQTTTQTSLNDLLLVGPTIQAELYMLLLRFRLYRYAITADVTKMYRQVSLNKNDRKFHYILWRASADADLLTYQLNTVTYGTASAPYLAVRSLHYLADKHMAEFPIGAAAVKTSFYVDDFLCGADDTDALHRLKEEVIEILQRGQFPLSKWHSNHPDFMESQTMKELSITDDFTSSALGVTWNQRNDTLLFSFTPKQVHKSVTKRTILSIASSLFDPLGVLSPLVITSKIIMQELWLLKLDWDESVPQHIQQAWNCCLASLNSLSSLSLPRYCLLPNARDIQLHGFCDASIRAYGSAIYIRTEDSDGQVVVHLLTSKSRVAPVKRQSLPKLELCGAHLLACLYAKIKDIFSIVRITTFFWTDSQLVLHWVKQHSVTLSTFVGNRVSDIQEMTAGGQWRYVPSKENPADLVSRGCPAAELKSSIWFSGPHFLQENAMKWPRHTGNIELDMDIVNREKRKKTFAVVKQVNYLIDLIDGISSYLHCLRLIAWLFRFSDKCRRKPTTDTISPSPDELRRASYCIIFNIQQQHFSNDIQLLRKNQALKSNLKFLTPFLDNVTGFELIKVGGRLDYADLPNSQKHPILLPSDSQFVLKAPHFGGLWEAAVKSAKGLLNRTLANTKLTFEELSTVAVEVEAILNSRPLSSMSSDPNDFGALTPGHFLVGDSLRGLPERSLELKTVSHLDRYNTITAIKQSFWRRWSVDYINELRARVKWTTPSPDLTKGDLVIIHDDNLPPQPAPKKKASEEHVAALFVKDTDNGELRFLTGTSNVNQLITQGQDFLEQLRPNSGSNNIQPIYIDLNGAVQTTSPTVTTSSTGSGGNGGAVGAVASNASPVADLLPQIVGQAVAGGNTSPTTTTSGGRRRRIIRRGNKRRQGNRRRNRRRPAKRNQGAKVVVLRPQQG</sequence>
<feature type="region of interest" description="Disordered" evidence="1">
    <location>
        <begin position="1595"/>
        <end position="1651"/>
    </location>
</feature>
<evidence type="ECO:0000313" key="4">
    <source>
        <dbReference type="RefSeq" id="XP_049310964.1"/>
    </source>
</evidence>
<dbReference type="InterPro" id="IPR005312">
    <property type="entry name" value="DUF1759"/>
</dbReference>
<evidence type="ECO:0000313" key="3">
    <source>
        <dbReference type="Proteomes" id="UP001652620"/>
    </source>
</evidence>
<feature type="compositionally biased region" description="Basic residues" evidence="1">
    <location>
        <begin position="1610"/>
        <end position="1636"/>
    </location>
</feature>
<dbReference type="PANTHER" id="PTHR47331:SF1">
    <property type="entry name" value="GAG-LIKE PROTEIN"/>
    <property type="match status" value="1"/>
</dbReference>
<dbReference type="CDD" id="cd01644">
    <property type="entry name" value="RT_pepA17"/>
    <property type="match status" value="1"/>
</dbReference>
<name>A0ABM3JP15_BACDO</name>
<dbReference type="SUPFAM" id="SSF56672">
    <property type="entry name" value="DNA/RNA polymerases"/>
    <property type="match status" value="1"/>
</dbReference>
<organism evidence="3 4">
    <name type="scientific">Bactrocera dorsalis</name>
    <name type="common">Oriental fruit fly</name>
    <name type="synonym">Dacus dorsalis</name>
    <dbReference type="NCBI Taxonomy" id="27457"/>
    <lineage>
        <taxon>Eukaryota</taxon>
        <taxon>Metazoa</taxon>
        <taxon>Ecdysozoa</taxon>
        <taxon>Arthropoda</taxon>
        <taxon>Hexapoda</taxon>
        <taxon>Insecta</taxon>
        <taxon>Pterygota</taxon>
        <taxon>Neoptera</taxon>
        <taxon>Endopterygota</taxon>
        <taxon>Diptera</taxon>
        <taxon>Brachycera</taxon>
        <taxon>Muscomorpha</taxon>
        <taxon>Tephritoidea</taxon>
        <taxon>Tephritidae</taxon>
        <taxon>Bactrocera</taxon>
        <taxon>Bactrocera</taxon>
    </lineage>
</organism>
<dbReference type="InterPro" id="IPR043502">
    <property type="entry name" value="DNA/RNA_pol_sf"/>
</dbReference>
<proteinExistence type="predicted"/>
<dbReference type="GeneID" id="105233200"/>
<gene>
    <name evidence="4" type="primary">LOC105233200</name>
</gene>
<dbReference type="Pfam" id="PF18701">
    <property type="entry name" value="DUF5641"/>
    <property type="match status" value="1"/>
</dbReference>
<dbReference type="RefSeq" id="XP_049310964.1">
    <property type="nucleotide sequence ID" value="XM_049455007.1"/>
</dbReference>
<feature type="compositionally biased region" description="Low complexity" evidence="1">
    <location>
        <begin position="1597"/>
        <end position="1609"/>
    </location>
</feature>
<dbReference type="Proteomes" id="UP001652620">
    <property type="component" value="Chromosome 4"/>
</dbReference>
<feature type="domain" description="DUF5641" evidence="2">
    <location>
        <begin position="1433"/>
        <end position="1485"/>
    </location>
</feature>
<accession>A0ABM3JP15</accession>
<dbReference type="Pfam" id="PF03564">
    <property type="entry name" value="DUF1759"/>
    <property type="match status" value="1"/>
</dbReference>
<dbReference type="PANTHER" id="PTHR47331">
    <property type="entry name" value="PHD-TYPE DOMAIN-CONTAINING PROTEIN"/>
    <property type="match status" value="1"/>
</dbReference>
<evidence type="ECO:0000256" key="1">
    <source>
        <dbReference type="SAM" id="MobiDB-lite"/>
    </source>
</evidence>